<keyword evidence="3" id="KW-0378">Hydrolase</keyword>
<dbReference type="PANTHER" id="PTHR10199">
    <property type="entry name" value="THROMBOSPONDIN"/>
    <property type="match status" value="1"/>
</dbReference>
<sequence>MKRLLLSALVGSVLVTGHATQVYKSEPINRLPKHLSGLPKEAVKRYLSYAGKSLNYKVVKHANIDSFMLPLPSGEEEMRVLNRVQHSNGNVTLIGLLQLDNSDYRVVVTLGKDGGIADIMGPKARYRIDIRNDGYWTTDLSHRNILNRSGNDDMIESLSQNLLNRYDLTALKQQRENVLNKQDNVPKFQKSLLALTVVDTYLLYTPNIQAAYPGELAETLMNHVVAVTNQAFVDSDVEVYLRLVGTDLVNYTKPSDFSALDDLADALNGVSILDPSLVNVLARRNELGADLVSMIRTHDLNERGVCGVAFFPNTESDVLINISNVGSSGGSHCFDTFTHEVGHNFGAGHQWRNGQSVGYFDFSGALISSGKFNTIMSSIGTGDINRNYGLNKFSNPDIQCAGVACGDATWGNNAETIRLLAPQNAALRESISEVEVNPYLPSQTDLDNDGVLDDVDAFPFDPTESVDTDGDGVGDNTDQFPTDPNEWIDSDDDGTGNNADLDDDNDGTPDNEDDLPLDPNEQVDSDGDGVGDNSDAMRFDPFEFRNNDGDTQGNRIDKDDDNDGVNDFADDSDAGRAKMFVVSAGNDRLLQYDLPTNQLDGVLYQAQTGAYTMRSDIKSNNRGELRVIDFSDVAVFNREDASYKVLVDRSQLGTNFPGHVETYSYDNNDYLLISHGFGSSGLSLHQRDGQFLSASNYEDDVFRDIEFVTSAGIWVASRSSNQVLLYRFPNLQKISPLITDTRLQKPEQLAITPQGDLLVSDAGNNNIHLISSIGNYIRVFITGSDVNLASIGCMEFGPDGFLYVCSRETNQILKFNGSTGAFIEVVLSEQQGLIDPVGLTFAGAVLDDAPFDSTNDSDGDGVINSDDEMPLDPSETLDNDGDGIGNNADTDDDNDQMPDTYETQYGFDPFNAADANQDADSDGRTNLQEYLDNTDPTDPSSVASSGGGGGAFGFSLISLLLMSLGYRRRTWNRKSQ</sequence>
<gene>
    <name evidence="3" type="ORF">Q9312_00095</name>
</gene>
<dbReference type="PANTHER" id="PTHR10199:SF100">
    <property type="entry name" value="THROMBOSPONDIN, ISOFORM A"/>
    <property type="match status" value="1"/>
</dbReference>
<dbReference type="SUPFAM" id="SSF103647">
    <property type="entry name" value="TSP type-3 repeat"/>
    <property type="match status" value="2"/>
</dbReference>
<evidence type="ECO:0000313" key="3">
    <source>
        <dbReference type="EMBL" id="WMS87345.1"/>
    </source>
</evidence>
<keyword evidence="2" id="KW-0812">Transmembrane</keyword>
<keyword evidence="4" id="KW-1185">Reference proteome</keyword>
<feature type="transmembrane region" description="Helical" evidence="2">
    <location>
        <begin position="946"/>
        <end position="966"/>
    </location>
</feature>
<dbReference type="InterPro" id="IPR028974">
    <property type="entry name" value="TSP_type-3_rpt"/>
</dbReference>
<dbReference type="KEGG" id="plei:Q9312_00095"/>
<keyword evidence="3" id="KW-0645">Protease</keyword>
<feature type="region of interest" description="Disordered" evidence="1">
    <location>
        <begin position="438"/>
        <end position="570"/>
    </location>
</feature>
<proteinExistence type="predicted"/>
<protein>
    <submittedName>
        <fullName evidence="3">Zinc-dependent metalloprotease family protein</fullName>
    </submittedName>
</protein>
<feature type="region of interest" description="Disordered" evidence="1">
    <location>
        <begin position="851"/>
        <end position="946"/>
    </location>
</feature>
<dbReference type="InterPro" id="IPR024079">
    <property type="entry name" value="MetalloPept_cat_dom_sf"/>
</dbReference>
<feature type="compositionally biased region" description="Acidic residues" evidence="1">
    <location>
        <begin position="446"/>
        <end position="456"/>
    </location>
</feature>
<dbReference type="Gene3D" id="2.40.10.500">
    <property type="match status" value="1"/>
</dbReference>
<dbReference type="GO" id="GO:0005509">
    <property type="term" value="F:calcium ion binding"/>
    <property type="evidence" value="ECO:0007669"/>
    <property type="project" value="InterPro"/>
</dbReference>
<accession>A0AA51RTL1</accession>
<dbReference type="GO" id="GO:0008237">
    <property type="term" value="F:metallopeptidase activity"/>
    <property type="evidence" value="ECO:0007669"/>
    <property type="project" value="UniProtKB-KW"/>
</dbReference>
<feature type="compositionally biased region" description="Basic and acidic residues" evidence="1">
    <location>
        <begin position="535"/>
        <end position="548"/>
    </location>
</feature>
<organism evidence="3 4">
    <name type="scientific">Pleionea litopenaei</name>
    <dbReference type="NCBI Taxonomy" id="3070815"/>
    <lineage>
        <taxon>Bacteria</taxon>
        <taxon>Pseudomonadati</taxon>
        <taxon>Pseudomonadota</taxon>
        <taxon>Gammaproteobacteria</taxon>
        <taxon>Oceanospirillales</taxon>
        <taxon>Pleioneaceae</taxon>
        <taxon>Pleionea</taxon>
    </lineage>
</organism>
<keyword evidence="2" id="KW-0472">Membrane</keyword>
<dbReference type="EMBL" id="CP133548">
    <property type="protein sequence ID" value="WMS87345.1"/>
    <property type="molecule type" value="Genomic_DNA"/>
</dbReference>
<evidence type="ECO:0000256" key="2">
    <source>
        <dbReference type="SAM" id="Phobius"/>
    </source>
</evidence>
<name>A0AA51RTL1_9GAMM</name>
<dbReference type="RefSeq" id="WP_309202486.1">
    <property type="nucleotide sequence ID" value="NZ_CP133548.1"/>
</dbReference>
<feature type="compositionally biased region" description="Acidic residues" evidence="1">
    <location>
        <begin position="559"/>
        <end position="570"/>
    </location>
</feature>
<feature type="compositionally biased region" description="Acidic residues" evidence="1">
    <location>
        <begin position="486"/>
        <end position="529"/>
    </location>
</feature>
<dbReference type="SUPFAM" id="SSF55486">
    <property type="entry name" value="Metalloproteases ('zincins'), catalytic domain"/>
    <property type="match status" value="1"/>
</dbReference>
<keyword evidence="3" id="KW-0482">Metalloprotease</keyword>
<dbReference type="SUPFAM" id="SSF101898">
    <property type="entry name" value="NHL repeat"/>
    <property type="match status" value="1"/>
</dbReference>
<evidence type="ECO:0000256" key="1">
    <source>
        <dbReference type="SAM" id="MobiDB-lite"/>
    </source>
</evidence>
<dbReference type="AlphaFoldDB" id="A0AA51RTL1"/>
<reference evidence="3 4" key="1">
    <citation type="submission" date="2023-08" db="EMBL/GenBank/DDBJ databases">
        <title>Pleionea litopenaei sp. nov., isolated from stomach of juvenile Litopenaeus vannamei.</title>
        <authorList>
            <person name="Rho A.M."/>
            <person name="Hwang C.Y."/>
        </authorList>
    </citation>
    <scope>NUCLEOTIDE SEQUENCE [LARGE SCALE GENOMIC DNA]</scope>
    <source>
        <strain evidence="3 4">HL-JVS1</strain>
    </source>
</reference>
<dbReference type="Proteomes" id="UP001239782">
    <property type="component" value="Chromosome"/>
</dbReference>
<dbReference type="Pfam" id="PF13583">
    <property type="entry name" value="Reprolysin_4"/>
    <property type="match status" value="1"/>
</dbReference>
<keyword evidence="2" id="KW-1133">Transmembrane helix</keyword>
<dbReference type="Gene3D" id="3.40.390.10">
    <property type="entry name" value="Collagenase (Catalytic Domain)"/>
    <property type="match status" value="1"/>
</dbReference>
<evidence type="ECO:0000313" key="4">
    <source>
        <dbReference type="Proteomes" id="UP001239782"/>
    </source>
</evidence>
<dbReference type="Gene3D" id="4.10.1080.10">
    <property type="entry name" value="TSP type-3 repeat"/>
    <property type="match status" value="2"/>
</dbReference>
<feature type="compositionally biased region" description="Acidic residues" evidence="1">
    <location>
        <begin position="855"/>
        <end position="881"/>
    </location>
</feature>